<keyword evidence="4" id="KW-1185">Reference proteome</keyword>
<dbReference type="InterPro" id="IPR038375">
    <property type="entry name" value="NDUFAF7_sf"/>
</dbReference>
<accession>A0ABY5DJ38</accession>
<dbReference type="Pfam" id="PF02636">
    <property type="entry name" value="Methyltransf_28"/>
    <property type="match status" value="1"/>
</dbReference>
<evidence type="ECO:0000256" key="2">
    <source>
        <dbReference type="ARBA" id="ARBA00022679"/>
    </source>
</evidence>
<dbReference type="InterPro" id="IPR029063">
    <property type="entry name" value="SAM-dependent_MTases_sf"/>
</dbReference>
<dbReference type="EC" id="2.1.1.-" evidence="3"/>
<dbReference type="EMBL" id="CP092900">
    <property type="protein sequence ID" value="UTC24573.1"/>
    <property type="molecule type" value="Genomic_DNA"/>
</dbReference>
<dbReference type="PANTHER" id="PTHR12049">
    <property type="entry name" value="PROTEIN ARGININE METHYLTRANSFERASE NDUFAF7, MITOCHONDRIAL"/>
    <property type="match status" value="1"/>
</dbReference>
<dbReference type="GO" id="GO:0008168">
    <property type="term" value="F:methyltransferase activity"/>
    <property type="evidence" value="ECO:0007669"/>
    <property type="project" value="UniProtKB-KW"/>
</dbReference>
<keyword evidence="1 3" id="KW-0489">Methyltransferase</keyword>
<dbReference type="GO" id="GO:0032259">
    <property type="term" value="P:methylation"/>
    <property type="evidence" value="ECO:0007669"/>
    <property type="project" value="UniProtKB-KW"/>
</dbReference>
<evidence type="ECO:0000256" key="1">
    <source>
        <dbReference type="ARBA" id="ARBA00022603"/>
    </source>
</evidence>
<dbReference type="PANTHER" id="PTHR12049:SF7">
    <property type="entry name" value="PROTEIN ARGININE METHYLTRANSFERASE NDUFAF7, MITOCHONDRIAL"/>
    <property type="match status" value="1"/>
</dbReference>
<dbReference type="InterPro" id="IPR003788">
    <property type="entry name" value="NDUFAF7"/>
</dbReference>
<dbReference type="SUPFAM" id="SSF53335">
    <property type="entry name" value="S-adenosyl-L-methionine-dependent methyltransferases"/>
    <property type="match status" value="1"/>
</dbReference>
<protein>
    <submittedName>
        <fullName evidence="3">SAM-dependent methyltransferase</fullName>
        <ecNumber evidence="3">2.1.1.-</ecNumber>
    </submittedName>
</protein>
<dbReference type="Gene3D" id="3.40.50.12710">
    <property type="match status" value="1"/>
</dbReference>
<sequence>MQAVEALAQKGRLNFSQYMAFALYDEVYGFYNNTPYTEHFITAPTRSNCFAYAVANWIMDQEIECVIEYGPGMGKLAHEVTHFLKEQSYRLDSYTLVERSKRLREKIKALYPNQFRFEKTEAAPGSAIIANELFDALPVRRFKWDADKGVLEWFLDHEVVWLPAEVPKELQLIVDKYSPSWPNGYLFEYCFGYQALFQDFLSCGADDVLLFDYGYAQEHFYHPARYEGNVKVYSKHQMVCFDYKHAGFVDLTLPVNWCQFKHCAHQSGYEVHQFGDMSDFLSEYHALDVIDYKDPVVTAKAKELLLPNMMGSAIQAIWLKRKNI</sequence>
<name>A0ABY5DJ38_9GAMM</name>
<gene>
    <name evidence="3" type="ORF">MMH89_00130</name>
</gene>
<proteinExistence type="predicted"/>
<keyword evidence="2 3" id="KW-0808">Transferase</keyword>
<evidence type="ECO:0000313" key="3">
    <source>
        <dbReference type="EMBL" id="UTC24573.1"/>
    </source>
</evidence>
<evidence type="ECO:0000313" key="4">
    <source>
        <dbReference type="Proteomes" id="UP001055955"/>
    </source>
</evidence>
<dbReference type="Proteomes" id="UP001055955">
    <property type="component" value="Chromosome"/>
</dbReference>
<reference evidence="3 4" key="1">
    <citation type="journal article" date="2022" name="Nat. Microbiol.">
        <title>The microbiome of a bacterivorous marine choanoflagellate contains a resource-demanding obligate bacterial associate.</title>
        <authorList>
            <person name="Needham D.M."/>
            <person name="Poirier C."/>
            <person name="Bachy C."/>
            <person name="George E.E."/>
            <person name="Wilken S."/>
            <person name="Yung C.C.M."/>
            <person name="Limardo A.J."/>
            <person name="Morando M."/>
            <person name="Sudek L."/>
            <person name="Malmstrom R.R."/>
            <person name="Keeling P.J."/>
            <person name="Santoro A.E."/>
            <person name="Worden A.Z."/>
        </authorList>
    </citation>
    <scope>NUCLEOTIDE SEQUENCE [LARGE SCALE GENOMIC DNA]</scope>
    <source>
        <strain evidence="3 4">Comchoano-1</strain>
    </source>
</reference>
<dbReference type="RefSeq" id="WP_258568357.1">
    <property type="nucleotide sequence ID" value="NZ_CP092900.1"/>
</dbReference>
<organism evidence="3 4">
    <name type="scientific">Candidatus Comchoanobacter bicostacola</name>
    <dbReference type="NCBI Taxonomy" id="2919598"/>
    <lineage>
        <taxon>Bacteria</taxon>
        <taxon>Pseudomonadati</taxon>
        <taxon>Pseudomonadota</taxon>
        <taxon>Gammaproteobacteria</taxon>
        <taxon>Candidatus Comchoanobacterales</taxon>
        <taxon>Candidatus Comchoanobacteraceae</taxon>
        <taxon>Candidatus Comchoanobacter</taxon>
    </lineage>
</organism>